<gene>
    <name evidence="1" type="ORF">DPEC_G00048610</name>
</gene>
<evidence type="ECO:0000313" key="2">
    <source>
        <dbReference type="Proteomes" id="UP001157502"/>
    </source>
</evidence>
<protein>
    <submittedName>
        <fullName evidence="1">Uncharacterized protein</fullName>
    </submittedName>
</protein>
<reference evidence="1" key="1">
    <citation type="submission" date="2021-05" db="EMBL/GenBank/DDBJ databases">
        <authorList>
            <person name="Pan Q."/>
            <person name="Jouanno E."/>
            <person name="Zahm M."/>
            <person name="Klopp C."/>
            <person name="Cabau C."/>
            <person name="Louis A."/>
            <person name="Berthelot C."/>
            <person name="Parey E."/>
            <person name="Roest Crollius H."/>
            <person name="Montfort J."/>
            <person name="Robinson-Rechavi M."/>
            <person name="Bouchez O."/>
            <person name="Lampietro C."/>
            <person name="Lopez Roques C."/>
            <person name="Donnadieu C."/>
            <person name="Postlethwait J."/>
            <person name="Bobe J."/>
            <person name="Dillon D."/>
            <person name="Chandos A."/>
            <person name="von Hippel F."/>
            <person name="Guiguen Y."/>
        </authorList>
    </citation>
    <scope>NUCLEOTIDE SEQUENCE</scope>
    <source>
        <strain evidence="1">YG-Jan2019</strain>
    </source>
</reference>
<evidence type="ECO:0000313" key="1">
    <source>
        <dbReference type="EMBL" id="KAJ8012988.1"/>
    </source>
</evidence>
<accession>A0ACC2HAF4</accession>
<name>A0ACC2HAF4_DALPE</name>
<organism evidence="1 2">
    <name type="scientific">Dallia pectoralis</name>
    <name type="common">Alaska blackfish</name>
    <dbReference type="NCBI Taxonomy" id="75939"/>
    <lineage>
        <taxon>Eukaryota</taxon>
        <taxon>Metazoa</taxon>
        <taxon>Chordata</taxon>
        <taxon>Craniata</taxon>
        <taxon>Vertebrata</taxon>
        <taxon>Euteleostomi</taxon>
        <taxon>Actinopterygii</taxon>
        <taxon>Neopterygii</taxon>
        <taxon>Teleostei</taxon>
        <taxon>Protacanthopterygii</taxon>
        <taxon>Esociformes</taxon>
        <taxon>Umbridae</taxon>
        <taxon>Dallia</taxon>
    </lineage>
</organism>
<sequence>MGEWLGSRFHRSRRSNERFRMMGRRRRDIERDLLRRTRERDLERLLLSVDLDLFLLTGERDLERLFLVLDLDRDFLRRVDDLERDLQRRAGLLDLDRFFRLAGGETDFLFLTGDLDRLLLDADFDLAGEVDLDRERFRRGEIDFLRPAGDFLAGDAEVEDCRCFVDVFFIGDLDGEDPERQSVRTTSGETDLEVACSSGSSSEELVGLPAPFGSSTAESD</sequence>
<proteinExistence type="predicted"/>
<dbReference type="EMBL" id="CM055731">
    <property type="protein sequence ID" value="KAJ8012988.1"/>
    <property type="molecule type" value="Genomic_DNA"/>
</dbReference>
<comment type="caution">
    <text evidence="1">The sequence shown here is derived from an EMBL/GenBank/DDBJ whole genome shotgun (WGS) entry which is preliminary data.</text>
</comment>
<dbReference type="Proteomes" id="UP001157502">
    <property type="component" value="Chromosome 4"/>
</dbReference>
<keyword evidence="2" id="KW-1185">Reference proteome</keyword>